<reference evidence="10 11" key="1">
    <citation type="submission" date="2019-03" db="EMBL/GenBank/DDBJ databases">
        <title>Genomic Encyclopedia of Type Strains, Phase IV (KMG-IV): sequencing the most valuable type-strain genomes for metagenomic binning, comparative biology and taxonomic classification.</title>
        <authorList>
            <person name="Goeker M."/>
        </authorList>
    </citation>
    <scope>NUCLEOTIDE SEQUENCE [LARGE SCALE GENOMIC DNA]</scope>
    <source>
        <strain evidence="10 11">DSM 28697</strain>
    </source>
</reference>
<dbReference type="PROSITE" id="PS01333">
    <property type="entry name" value="PYRASE_GLU"/>
    <property type="match status" value="1"/>
</dbReference>
<dbReference type="InterPro" id="IPR036440">
    <property type="entry name" value="Peptidase_C15-like_sf"/>
</dbReference>
<evidence type="ECO:0000313" key="10">
    <source>
        <dbReference type="EMBL" id="TDQ38718.1"/>
    </source>
</evidence>
<dbReference type="AlphaFoldDB" id="A0A4R6TXU3"/>
<dbReference type="Gene3D" id="3.40.630.20">
    <property type="entry name" value="Peptidase C15, pyroglutamyl peptidase I-like"/>
    <property type="match status" value="1"/>
</dbReference>
<evidence type="ECO:0000256" key="6">
    <source>
        <dbReference type="ARBA" id="ARBA00022670"/>
    </source>
</evidence>
<dbReference type="CDD" id="cd00501">
    <property type="entry name" value="Peptidase_C15"/>
    <property type="match status" value="1"/>
</dbReference>
<comment type="caution">
    <text evidence="10">The sequence shown here is derived from an EMBL/GenBank/DDBJ whole genome shotgun (WGS) entry which is preliminary data.</text>
</comment>
<dbReference type="EC" id="3.4.19.3" evidence="9"/>
<evidence type="ECO:0000256" key="4">
    <source>
        <dbReference type="ARBA" id="ARBA00006641"/>
    </source>
</evidence>
<evidence type="ECO:0000256" key="1">
    <source>
        <dbReference type="ARBA" id="ARBA00001770"/>
    </source>
</evidence>
<keyword evidence="6" id="KW-0645">Protease</keyword>
<evidence type="ECO:0000256" key="2">
    <source>
        <dbReference type="ARBA" id="ARBA00002280"/>
    </source>
</evidence>
<dbReference type="PRINTS" id="PR00706">
    <property type="entry name" value="PYROGLUPTASE"/>
</dbReference>
<proteinExistence type="inferred from homology"/>
<name>A0A4R6TXU3_9BACI</name>
<keyword evidence="5" id="KW-0963">Cytoplasm</keyword>
<comment type="catalytic activity">
    <reaction evidence="1 9">
        <text>Release of an N-terminal pyroglutamyl group from a polypeptide, the second amino acid generally not being Pro.</text>
        <dbReference type="EC" id="3.4.19.3"/>
    </reaction>
</comment>
<protein>
    <recommendedName>
        <fullName evidence="9">Pyroglutamyl-peptidase I</fullName>
        <ecNumber evidence="9">3.4.19.3</ecNumber>
    </recommendedName>
</protein>
<organism evidence="10 11">
    <name type="scientific">Aureibacillus halotolerans</name>
    <dbReference type="NCBI Taxonomy" id="1508390"/>
    <lineage>
        <taxon>Bacteria</taxon>
        <taxon>Bacillati</taxon>
        <taxon>Bacillota</taxon>
        <taxon>Bacilli</taxon>
        <taxon>Bacillales</taxon>
        <taxon>Bacillaceae</taxon>
        <taxon>Aureibacillus</taxon>
    </lineage>
</organism>
<dbReference type="SUPFAM" id="SSF53182">
    <property type="entry name" value="Pyrrolidone carboxyl peptidase (pyroglutamate aminopeptidase)"/>
    <property type="match status" value="1"/>
</dbReference>
<comment type="subcellular location">
    <subcellularLocation>
        <location evidence="3">Cytoplasm</location>
    </subcellularLocation>
</comment>
<dbReference type="Proteomes" id="UP000295632">
    <property type="component" value="Unassembled WGS sequence"/>
</dbReference>
<dbReference type="GO" id="GO:0006508">
    <property type="term" value="P:proteolysis"/>
    <property type="evidence" value="ECO:0007669"/>
    <property type="project" value="UniProtKB-KW"/>
</dbReference>
<comment type="similarity">
    <text evidence="4">Belongs to the peptidase C15 family.</text>
</comment>
<feature type="active site" evidence="9">
    <location>
        <position position="81"/>
    </location>
</feature>
<dbReference type="GO" id="GO:0016920">
    <property type="term" value="F:pyroglutamyl-peptidase activity"/>
    <property type="evidence" value="ECO:0007669"/>
    <property type="project" value="UniProtKB-EC"/>
</dbReference>
<gene>
    <name evidence="10" type="ORF">EV213_10987</name>
</gene>
<dbReference type="InterPro" id="IPR000816">
    <property type="entry name" value="Peptidase_C15"/>
</dbReference>
<dbReference type="EMBL" id="SNYJ01000009">
    <property type="protein sequence ID" value="TDQ38718.1"/>
    <property type="molecule type" value="Genomic_DNA"/>
</dbReference>
<dbReference type="OrthoDB" id="9779738at2"/>
<evidence type="ECO:0000256" key="8">
    <source>
        <dbReference type="ARBA" id="ARBA00022807"/>
    </source>
</evidence>
<evidence type="ECO:0000256" key="7">
    <source>
        <dbReference type="ARBA" id="ARBA00022801"/>
    </source>
</evidence>
<dbReference type="RefSeq" id="WP_133580769.1">
    <property type="nucleotide sequence ID" value="NZ_SNYJ01000009.1"/>
</dbReference>
<accession>A0A4R6TXU3</accession>
<dbReference type="GO" id="GO:0005829">
    <property type="term" value="C:cytosol"/>
    <property type="evidence" value="ECO:0007669"/>
    <property type="project" value="InterPro"/>
</dbReference>
<sequence length="197" mass="21760">MRTILLTGFGIFGEHSDNPTTHIVSAMDGRHIEGVAIKGLVLPVEFDEAPVQVMEWVEKNGLPDALVMLGMAAGRQEITPERVAINWGEGKTRRAVRSPGKLLEEGPDGLFSRLPNEAFVKRLMKEGWGARMSNTAGTYVCNALMYHVLYNWPSLAAGFIHVPPHVGATKEQTRWTLPDLERAVEQILSETIRSSIS</sequence>
<dbReference type="PANTHER" id="PTHR23402:SF1">
    <property type="entry name" value="PYROGLUTAMYL-PEPTIDASE I"/>
    <property type="match status" value="1"/>
</dbReference>
<keyword evidence="8" id="KW-0788">Thiol protease</keyword>
<evidence type="ECO:0000256" key="3">
    <source>
        <dbReference type="ARBA" id="ARBA00004496"/>
    </source>
</evidence>
<dbReference type="InterPro" id="IPR016125">
    <property type="entry name" value="Peptidase_C15-like"/>
</dbReference>
<comment type="function">
    <text evidence="2">Removes 5-oxoproline from various penultimate amino acid residues except L-proline.</text>
</comment>
<keyword evidence="11" id="KW-1185">Reference proteome</keyword>
<keyword evidence="7" id="KW-0378">Hydrolase</keyword>
<dbReference type="InterPro" id="IPR033693">
    <property type="entry name" value="PGPEP1_Glu_AS"/>
</dbReference>
<evidence type="ECO:0000256" key="9">
    <source>
        <dbReference type="PROSITE-ProRule" id="PRU10076"/>
    </source>
</evidence>
<dbReference type="PIRSF" id="PIRSF015592">
    <property type="entry name" value="Prld-crbxl_pptds"/>
    <property type="match status" value="1"/>
</dbReference>
<dbReference type="PANTHER" id="PTHR23402">
    <property type="entry name" value="PROTEASE FAMILY C15 PYROGLUTAMYL-PEPTIDASE I-RELATED"/>
    <property type="match status" value="1"/>
</dbReference>
<evidence type="ECO:0000256" key="5">
    <source>
        <dbReference type="ARBA" id="ARBA00022490"/>
    </source>
</evidence>
<dbReference type="Pfam" id="PF01470">
    <property type="entry name" value="Peptidase_C15"/>
    <property type="match status" value="1"/>
</dbReference>
<evidence type="ECO:0000313" key="11">
    <source>
        <dbReference type="Proteomes" id="UP000295632"/>
    </source>
</evidence>